<dbReference type="Proteomes" id="UP000279833">
    <property type="component" value="Unassembled WGS sequence"/>
</dbReference>
<evidence type="ECO:0000256" key="1">
    <source>
        <dbReference type="SAM" id="MobiDB-lite"/>
    </source>
</evidence>
<feature type="compositionally biased region" description="Basic and acidic residues" evidence="1">
    <location>
        <begin position="62"/>
        <end position="78"/>
    </location>
</feature>
<reference evidence="2 3" key="2">
    <citation type="submission" date="2018-11" db="EMBL/GenBank/DDBJ databases">
        <authorList>
            <consortium name="Pathogen Informatics"/>
        </authorList>
    </citation>
    <scope>NUCLEOTIDE SEQUENCE [LARGE SCALE GENOMIC DNA]</scope>
    <source>
        <strain evidence="2">Dakar</strain>
        <strain evidence="3">Dakar, Senegal</strain>
    </source>
</reference>
<sequence length="182" mass="21144">METLHKIQERKNKKTVINNRRTRAEEVETQTEYTEANKQVRWSIRTDKQKYVEKLATTTETAARERNLKQLNDTTKKLEGKHRKPDRPVRDKQGKSSTEIQGRRNKWIEHFEELWDEPSQLNPPNTEAAHTGLPIAVTPPTTEQIRMAIRQIKNGKVAGPDNIPPKALKSDIQAYANMLQRK</sequence>
<feature type="region of interest" description="Disordered" evidence="1">
    <location>
        <begin position="59"/>
        <end position="103"/>
    </location>
</feature>
<accession>A0A183KYD8</accession>
<proteinExistence type="predicted"/>
<dbReference type="AlphaFoldDB" id="A0A183KYD8"/>
<dbReference type="EMBL" id="UZAK01043638">
    <property type="protein sequence ID" value="VDP71156.1"/>
    <property type="molecule type" value="Genomic_DNA"/>
</dbReference>
<evidence type="ECO:0000313" key="4">
    <source>
        <dbReference type="WBParaSite" id="SCUD_0002008801-mRNA-1"/>
    </source>
</evidence>
<reference evidence="4" key="1">
    <citation type="submission" date="2016-06" db="UniProtKB">
        <authorList>
            <consortium name="WormBaseParasite"/>
        </authorList>
    </citation>
    <scope>IDENTIFICATION</scope>
</reference>
<name>A0A183KYD8_9TREM</name>
<evidence type="ECO:0000313" key="2">
    <source>
        <dbReference type="EMBL" id="VDP71156.1"/>
    </source>
</evidence>
<feature type="region of interest" description="Disordered" evidence="1">
    <location>
        <begin position="1"/>
        <end position="24"/>
    </location>
</feature>
<keyword evidence="3" id="KW-1185">Reference proteome</keyword>
<gene>
    <name evidence="2" type="ORF">SCUD_LOCUS20085</name>
</gene>
<protein>
    <submittedName>
        <fullName evidence="4">Reverse transcriptase domain-containing protein</fullName>
    </submittedName>
</protein>
<dbReference type="WBParaSite" id="SCUD_0002008801-mRNA-1">
    <property type="protein sequence ID" value="SCUD_0002008801-mRNA-1"/>
    <property type="gene ID" value="SCUD_0002008801"/>
</dbReference>
<organism evidence="4">
    <name type="scientific">Schistosoma curassoni</name>
    <dbReference type="NCBI Taxonomy" id="6186"/>
    <lineage>
        <taxon>Eukaryota</taxon>
        <taxon>Metazoa</taxon>
        <taxon>Spiralia</taxon>
        <taxon>Lophotrochozoa</taxon>
        <taxon>Platyhelminthes</taxon>
        <taxon>Trematoda</taxon>
        <taxon>Digenea</taxon>
        <taxon>Strigeidida</taxon>
        <taxon>Schistosomatoidea</taxon>
        <taxon>Schistosomatidae</taxon>
        <taxon>Schistosoma</taxon>
    </lineage>
</organism>
<evidence type="ECO:0000313" key="3">
    <source>
        <dbReference type="Proteomes" id="UP000279833"/>
    </source>
</evidence>
<feature type="compositionally biased region" description="Basic and acidic residues" evidence="1">
    <location>
        <begin position="1"/>
        <end position="10"/>
    </location>
</feature>